<evidence type="ECO:0000313" key="5">
    <source>
        <dbReference type="EMBL" id="CAD62192.1"/>
    </source>
</evidence>
<dbReference type="SUPFAM" id="SSF53901">
    <property type="entry name" value="Thiolase-like"/>
    <property type="match status" value="2"/>
</dbReference>
<evidence type="ECO:0000256" key="3">
    <source>
        <dbReference type="RuleBase" id="RU003694"/>
    </source>
</evidence>
<comment type="similarity">
    <text evidence="1 3">Belongs to the thiolase-like superfamily. Beta-ketoacyl-ACP synthases family.</text>
</comment>
<sequence length="388" mass="39241">MTRGGTAVAVTGRGACTPAGDGVAALWSGLRRATATMRRITHFSTEAAALGSAGFVPGPGEEPDAPERTLDLATRSVAEASRDAGSPPTHRTALVLGTTEPGEVGLPTGDGAQPPPDRFFAGLLAARCAARFPAFGEALTVASASASGAVGIAVGRDMVLAGDADTVFVGGADALVETAFHGLSSLRTLSPEGCRPFTRVRRGIGVSEGAGMLHLEPLDRARRRGAYVHALLAGAAVTNATDHLATPRAAGIRLAVEQALADAGLDPDAVDLINVHGPGPGRATEWRSTRCARCSGPALPRIPIVSTKSVLWHLQGAAGAVEALACVLSLEHATLTPTRVTGEPDPAFADLDLVPAARPAPGLRTALSISCGLGGLNAALVFTKGSHA</sequence>
<dbReference type="Gene3D" id="3.40.47.10">
    <property type="match status" value="1"/>
</dbReference>
<reference evidence="5" key="3">
    <citation type="journal article" date="2002" name="Eur. J. Biochem.">
        <title>Identification of a set of genes involved in the biosynthesis of the aminonucleoside moiety of antibiotic A201A from Streptomyces capreolus.</title>
        <authorList>
            <person name="Saugar I."/>
            <person name="Sanz E."/>
            <person name="Rubio M.A."/>
            <person name="Espinosa J.C."/>
            <person name="Jimenez A."/>
        </authorList>
    </citation>
    <scope>NUCLEOTIDE SEQUENCE</scope>
    <source>
        <strain evidence="5">NRRL3817</strain>
    </source>
</reference>
<dbReference type="InterPro" id="IPR016039">
    <property type="entry name" value="Thiolase-like"/>
</dbReference>
<dbReference type="CDD" id="cd00834">
    <property type="entry name" value="KAS_I_II"/>
    <property type="match status" value="1"/>
</dbReference>
<dbReference type="EMBL" id="X84374">
    <property type="protein sequence ID" value="CAD62192.1"/>
    <property type="molecule type" value="Genomic_DNA"/>
</dbReference>
<evidence type="ECO:0000256" key="2">
    <source>
        <dbReference type="ARBA" id="ARBA00022679"/>
    </source>
</evidence>
<accession>Q83W19</accession>
<evidence type="ECO:0000259" key="4">
    <source>
        <dbReference type="PROSITE" id="PS52004"/>
    </source>
</evidence>
<reference evidence="5" key="2">
    <citation type="journal article" date="1997" name="Eur. J. Biochem.">
        <title>The aminonucleoside antibiotic A201A is inactivated by a phosphotransferase activity from Streptomyces capreolus NRRL 3817, the producing organism. Isolation and molecular characterization of the relevant encoding gene and its DNA flanking regions.</title>
        <authorList>
            <person name="Barrasa M.I."/>
            <person name="Tercero J.A."/>
            <person name="Jimenez A."/>
        </authorList>
    </citation>
    <scope>NUCLEOTIDE SEQUENCE</scope>
    <source>
        <strain evidence="5">NRRL3817</strain>
    </source>
</reference>
<dbReference type="PANTHER" id="PTHR11712">
    <property type="entry name" value="POLYKETIDE SYNTHASE-RELATED"/>
    <property type="match status" value="1"/>
</dbReference>
<reference evidence="5" key="1">
    <citation type="journal article" date="1995" name="Eur. J. Biochem.">
        <title>The ard1 gene from Streptomyces capreolus encodes a polypeptide of the ABC-transporters superfamily which confers resistance to the aminonucleoside antibiotic A201A.</title>
        <authorList>
            <person name="Barrasa M.I."/>
            <person name="Tercero J.A."/>
            <person name="Lacalle R.A."/>
            <person name="Jimenez A."/>
        </authorList>
    </citation>
    <scope>NUCLEOTIDE SEQUENCE</scope>
    <source>
        <strain evidence="5">NRRL3817</strain>
    </source>
</reference>
<name>Q83W19_STRMP</name>
<evidence type="ECO:0000256" key="1">
    <source>
        <dbReference type="ARBA" id="ARBA00008467"/>
    </source>
</evidence>
<organism evidence="5">
    <name type="scientific">Saccharothrix mutabilis subsp. capreolus</name>
    <name type="common">Streptomyces capreolus</name>
    <dbReference type="NCBI Taxonomy" id="66854"/>
    <lineage>
        <taxon>Bacteria</taxon>
        <taxon>Bacillati</taxon>
        <taxon>Actinomycetota</taxon>
        <taxon>Actinomycetes</taxon>
        <taxon>Pseudonocardiales</taxon>
        <taxon>Pseudonocardiaceae</taxon>
        <taxon>Saccharothrix</taxon>
    </lineage>
</organism>
<dbReference type="GO" id="GO:0004315">
    <property type="term" value="F:3-oxoacyl-[acyl-carrier-protein] synthase activity"/>
    <property type="evidence" value="ECO:0007669"/>
    <property type="project" value="TreeGrafter"/>
</dbReference>
<dbReference type="SMART" id="SM00825">
    <property type="entry name" value="PKS_KS"/>
    <property type="match status" value="1"/>
</dbReference>
<dbReference type="InterPro" id="IPR014031">
    <property type="entry name" value="Ketoacyl_synth_C"/>
</dbReference>
<dbReference type="InterPro" id="IPR020841">
    <property type="entry name" value="PKS_Beta-ketoAc_synthase_dom"/>
</dbReference>
<dbReference type="PANTHER" id="PTHR11712:SF336">
    <property type="entry name" value="3-OXOACYL-[ACYL-CARRIER-PROTEIN] SYNTHASE, MITOCHONDRIAL"/>
    <property type="match status" value="1"/>
</dbReference>
<dbReference type="GO" id="GO:0006633">
    <property type="term" value="P:fatty acid biosynthetic process"/>
    <property type="evidence" value="ECO:0007669"/>
    <property type="project" value="TreeGrafter"/>
</dbReference>
<dbReference type="AlphaFoldDB" id="Q83W19"/>
<gene>
    <name evidence="5" type="primary">ataPKS3</name>
</gene>
<dbReference type="InterPro" id="IPR000794">
    <property type="entry name" value="Beta-ketoacyl_synthase"/>
</dbReference>
<reference evidence="5" key="5">
    <citation type="submission" date="2003-01" db="EMBL/GenBank/DDBJ databases">
        <authorList>
            <person name="Saugar I."/>
        </authorList>
    </citation>
    <scope>NUCLEOTIDE SEQUENCE</scope>
    <source>
        <strain evidence="5">NRRL3817</strain>
    </source>
</reference>
<keyword evidence="2 3" id="KW-0808">Transferase</keyword>
<dbReference type="PROSITE" id="PS52004">
    <property type="entry name" value="KS3_2"/>
    <property type="match status" value="1"/>
</dbReference>
<dbReference type="Pfam" id="PF02801">
    <property type="entry name" value="Ketoacyl-synt_C"/>
    <property type="match status" value="1"/>
</dbReference>
<feature type="domain" description="Ketosynthase family 3 (KS3)" evidence="4">
    <location>
        <begin position="5"/>
        <end position="384"/>
    </location>
</feature>
<dbReference type="Pfam" id="PF00109">
    <property type="entry name" value="ketoacyl-synt"/>
    <property type="match status" value="1"/>
</dbReference>
<dbReference type="InterPro" id="IPR014030">
    <property type="entry name" value="Ketoacyl_synth_N"/>
</dbReference>
<reference evidence="5" key="4">
    <citation type="submission" date="2002-03" db="EMBL/GenBank/DDBJ databases">
        <title>Cloning and heterologous expression of the antibiotic A201A biosynthetic gene cluster.</title>
        <authorList>
            <person name="Sanz E."/>
            <person name="Saugar I."/>
            <person name="Jimenez A."/>
        </authorList>
    </citation>
    <scope>NUCLEOTIDE SEQUENCE</scope>
    <source>
        <strain evidence="5">NRRL3817</strain>
    </source>
</reference>
<proteinExistence type="inferred from homology"/>
<protein>
    <submittedName>
        <fullName evidence="5">AtaPKS3 protein</fullName>
    </submittedName>
</protein>